<dbReference type="AlphaFoldDB" id="A0A5R9J6S5"/>
<dbReference type="RefSeq" id="WP_138326130.1">
    <property type="nucleotide sequence ID" value="NZ_VCDI01000003.1"/>
</dbReference>
<dbReference type="PANTHER" id="PTHR42709:SF6">
    <property type="entry name" value="UNDECAPRENYL PHOSPHATE TRANSPORTER A"/>
    <property type="match status" value="1"/>
</dbReference>
<organism evidence="9 10">
    <name type="scientific">Lichenicoccus roseus</name>
    <dbReference type="NCBI Taxonomy" id="2683649"/>
    <lineage>
        <taxon>Bacteria</taxon>
        <taxon>Pseudomonadati</taxon>
        <taxon>Pseudomonadota</taxon>
        <taxon>Alphaproteobacteria</taxon>
        <taxon>Acetobacterales</taxon>
        <taxon>Acetobacteraceae</taxon>
        <taxon>Lichenicoccus</taxon>
    </lineage>
</organism>
<protein>
    <recommendedName>
        <fullName evidence="8">VTT domain-containing protein</fullName>
    </recommendedName>
</protein>
<evidence type="ECO:0000256" key="5">
    <source>
        <dbReference type="ARBA" id="ARBA00023136"/>
    </source>
</evidence>
<dbReference type="OrthoDB" id="7277369at2"/>
<evidence type="ECO:0000256" key="4">
    <source>
        <dbReference type="ARBA" id="ARBA00022989"/>
    </source>
</evidence>
<dbReference type="GO" id="GO:0005886">
    <property type="term" value="C:plasma membrane"/>
    <property type="evidence" value="ECO:0007669"/>
    <property type="project" value="UniProtKB-SubCell"/>
</dbReference>
<keyword evidence="2" id="KW-1003">Cell membrane</keyword>
<dbReference type="InterPro" id="IPR032816">
    <property type="entry name" value="VTT_dom"/>
</dbReference>
<evidence type="ECO:0000256" key="2">
    <source>
        <dbReference type="ARBA" id="ARBA00022475"/>
    </source>
</evidence>
<proteinExistence type="predicted"/>
<keyword evidence="3 6" id="KW-0812">Transmembrane</keyword>
<feature type="signal peptide" evidence="7">
    <location>
        <begin position="1"/>
        <end position="21"/>
    </location>
</feature>
<keyword evidence="5 6" id="KW-0472">Membrane</keyword>
<keyword evidence="10" id="KW-1185">Reference proteome</keyword>
<evidence type="ECO:0000313" key="9">
    <source>
        <dbReference type="EMBL" id="TLU72669.1"/>
    </source>
</evidence>
<evidence type="ECO:0000256" key="6">
    <source>
        <dbReference type="SAM" id="Phobius"/>
    </source>
</evidence>
<feature type="domain" description="VTT" evidence="8">
    <location>
        <begin position="50"/>
        <end position="149"/>
    </location>
</feature>
<accession>A0A5R9J6S5</accession>
<keyword evidence="7" id="KW-0732">Signal</keyword>
<comment type="caution">
    <text evidence="9">The sequence shown here is derived from an EMBL/GenBank/DDBJ whole genome shotgun (WGS) entry which is preliminary data.</text>
</comment>
<gene>
    <name evidence="9" type="ORF">FE263_11580</name>
</gene>
<evidence type="ECO:0000259" key="8">
    <source>
        <dbReference type="Pfam" id="PF09335"/>
    </source>
</evidence>
<name>A0A5R9J6S5_9PROT</name>
<dbReference type="PANTHER" id="PTHR42709">
    <property type="entry name" value="ALKALINE PHOSPHATASE LIKE PROTEIN"/>
    <property type="match status" value="1"/>
</dbReference>
<comment type="subcellular location">
    <subcellularLocation>
        <location evidence="1">Cell membrane</location>
        <topology evidence="1">Multi-pass membrane protein</topology>
    </subcellularLocation>
</comment>
<reference evidence="9 10" key="1">
    <citation type="submission" date="2019-05" db="EMBL/GenBank/DDBJ databases">
        <authorList>
            <person name="Pankratov T."/>
            <person name="Grouzdev D."/>
        </authorList>
    </citation>
    <scope>NUCLEOTIDE SEQUENCE [LARGE SCALE GENOMIC DNA]</scope>
    <source>
        <strain evidence="9 10">KEBCLARHB70R</strain>
    </source>
</reference>
<keyword evidence="4 6" id="KW-1133">Transmembrane helix</keyword>
<evidence type="ECO:0000256" key="1">
    <source>
        <dbReference type="ARBA" id="ARBA00004651"/>
    </source>
</evidence>
<sequence length="192" mass="20543">MVFLSVSALLKSAGASPLAQAATIIVGTFILEDAATVLTAIEVQSGVVRVGVALPSLYSGIVLGDLGLYGLGRLAAAVPRINRMVSAERHSRGREWLSGKVFRVVMISRFIPGARLPTYTACGFLKANLWRFVLAAVVATSIWTSLLFLVSLRVGEFLMQHFGAWRWVGAIGFAIVVVLAGRIIAKVRETSS</sequence>
<evidence type="ECO:0000256" key="3">
    <source>
        <dbReference type="ARBA" id="ARBA00022692"/>
    </source>
</evidence>
<dbReference type="EMBL" id="VCDI01000003">
    <property type="protein sequence ID" value="TLU72669.1"/>
    <property type="molecule type" value="Genomic_DNA"/>
</dbReference>
<feature type="transmembrane region" description="Helical" evidence="6">
    <location>
        <begin position="132"/>
        <end position="152"/>
    </location>
</feature>
<evidence type="ECO:0000256" key="7">
    <source>
        <dbReference type="SAM" id="SignalP"/>
    </source>
</evidence>
<feature type="transmembrane region" description="Helical" evidence="6">
    <location>
        <begin position="164"/>
        <end position="185"/>
    </location>
</feature>
<feature type="transmembrane region" description="Helical" evidence="6">
    <location>
        <begin position="57"/>
        <end position="76"/>
    </location>
</feature>
<dbReference type="Pfam" id="PF09335">
    <property type="entry name" value="VTT_dom"/>
    <property type="match status" value="1"/>
</dbReference>
<dbReference type="InterPro" id="IPR051311">
    <property type="entry name" value="DedA_domain"/>
</dbReference>
<dbReference type="Proteomes" id="UP000305654">
    <property type="component" value="Unassembled WGS sequence"/>
</dbReference>
<feature type="chain" id="PRO_5024394309" description="VTT domain-containing protein" evidence="7">
    <location>
        <begin position="22"/>
        <end position="192"/>
    </location>
</feature>
<evidence type="ECO:0000313" key="10">
    <source>
        <dbReference type="Proteomes" id="UP000305654"/>
    </source>
</evidence>